<reference evidence="2 3" key="1">
    <citation type="submission" date="2016-03" db="EMBL/GenBank/DDBJ databases">
        <title>Complete genome sequence of a novel chlorpyrifos degrading bacterium, Cupriavidus nantongensis sp. X1.</title>
        <authorList>
            <person name="Fang L."/>
        </authorList>
    </citation>
    <scope>NUCLEOTIDE SEQUENCE [LARGE SCALE GENOMIC DNA]</scope>
    <source>
        <strain evidence="2 3">X1</strain>
    </source>
</reference>
<keyword evidence="3" id="KW-1185">Reference proteome</keyword>
<evidence type="ECO:0000313" key="2">
    <source>
        <dbReference type="EMBL" id="AMR79390.1"/>
    </source>
</evidence>
<keyword evidence="1" id="KW-1133">Transmembrane helix</keyword>
<accession>A0A142JMS8</accession>
<dbReference type="OrthoDB" id="8967043at2"/>
<sequence length="102" mass="11059">MFEIHSGDIVAAALAAAGACLACSIPGDFLRRFPLWAVRTYGRGALLMPFLAMMVGTWLFRLGLAGQIDTPPGQALLVAAAFLGTLLVSALLRFYLKEYRKR</sequence>
<dbReference type="AlphaFoldDB" id="A0A142JMS8"/>
<evidence type="ECO:0000256" key="1">
    <source>
        <dbReference type="SAM" id="Phobius"/>
    </source>
</evidence>
<gene>
    <name evidence="2" type="ORF">A2G96_17520</name>
</gene>
<dbReference type="Proteomes" id="UP000075238">
    <property type="component" value="Chromosome 1"/>
</dbReference>
<keyword evidence="1" id="KW-0472">Membrane</keyword>
<organism evidence="2 3">
    <name type="scientific">Cupriavidus nantongensis</name>
    <dbReference type="NCBI Taxonomy" id="1796606"/>
    <lineage>
        <taxon>Bacteria</taxon>
        <taxon>Pseudomonadati</taxon>
        <taxon>Pseudomonadota</taxon>
        <taxon>Betaproteobacteria</taxon>
        <taxon>Burkholderiales</taxon>
        <taxon>Burkholderiaceae</taxon>
        <taxon>Cupriavidus</taxon>
    </lineage>
</organism>
<name>A0A142JMS8_9BURK</name>
<proteinExistence type="predicted"/>
<dbReference type="STRING" id="1796606.A2G96_17520"/>
<dbReference type="RefSeq" id="WP_062801358.1">
    <property type="nucleotide sequence ID" value="NZ_CP014844.1"/>
</dbReference>
<dbReference type="EMBL" id="CP014844">
    <property type="protein sequence ID" value="AMR79390.1"/>
    <property type="molecule type" value="Genomic_DNA"/>
</dbReference>
<evidence type="ECO:0000313" key="3">
    <source>
        <dbReference type="Proteomes" id="UP000075238"/>
    </source>
</evidence>
<dbReference type="KEGG" id="cnan:A2G96_17520"/>
<feature type="transmembrane region" description="Helical" evidence="1">
    <location>
        <begin position="76"/>
        <end position="96"/>
    </location>
</feature>
<evidence type="ECO:0008006" key="4">
    <source>
        <dbReference type="Google" id="ProtNLM"/>
    </source>
</evidence>
<keyword evidence="1" id="KW-0812">Transmembrane</keyword>
<feature type="transmembrane region" description="Helical" evidence="1">
    <location>
        <begin position="46"/>
        <end position="64"/>
    </location>
</feature>
<protein>
    <recommendedName>
        <fullName evidence="4">Membrane lipoprotein</fullName>
    </recommendedName>
</protein>